<evidence type="ECO:0000256" key="4">
    <source>
        <dbReference type="PROSITE-ProRule" id="PRU10137"/>
    </source>
</evidence>
<evidence type="ECO:0000259" key="6">
    <source>
        <dbReference type="PROSITE" id="PS51737"/>
    </source>
</evidence>
<dbReference type="Pfam" id="PF13408">
    <property type="entry name" value="Zn_ribbon_recom"/>
    <property type="match status" value="1"/>
</dbReference>
<dbReference type="InterPro" id="IPR050639">
    <property type="entry name" value="SSR_resolvase"/>
</dbReference>
<dbReference type="InterPro" id="IPR036162">
    <property type="entry name" value="Resolvase-like_N_sf"/>
</dbReference>
<protein>
    <submittedName>
        <fullName evidence="7">Recombinase family protein</fullName>
    </submittedName>
</protein>
<dbReference type="Gene3D" id="3.40.50.1390">
    <property type="entry name" value="Resolvase, N-terminal catalytic domain"/>
    <property type="match status" value="1"/>
</dbReference>
<sequence length="549" mass="61735">MPDHRVALYARVSTEQQARDNTIASQVAALRERVVADGGQLDPDDAYVDEGYSGSVLLRPGLERLRDAVATGAVERVYVLAPDRLARRYAHQVLLIEEFRRGGAELTFLNHPLGGTAEDDLLLQVQGVIAEYERAKILERGRRGRRHAARCGLLSAFTTAPFGYRYVPKGAGGGVARFEVDPEEARFVRLIFAWVGLERVSLREVCRRLKQAGCRTRRGGALWYASTIHGMLRNTTYIGRAIYGHARYVTAPPKLLRPLRGHPLPCKRPSARVVVPRDEWIEVPVPALVDPAVFDAVQEQLDENRRRKRESLKGPRWLLQGLTVCRRCGYAYYGKAAPRSDWKKSKDELCYYRCIGTDGGRFDGHAVCDNPQIRGDFLEGAVWERVRAVLEDPGRVADEYRRRLSAPSTGSSEADDIALLDRQAASLRRGIGRLIDGYAEGLFDRAEFEPRVAGLRSRLGQVEERQRLAAEAVEAARELTVIIGRLDEFATRVRQGLDGIDWEDKRDIIRTLVRRIEIDGDHVEVVFRVPPPPTPQGHDQTWQHCPAES</sequence>
<comment type="caution">
    <text evidence="7">The sequence shown here is derived from an EMBL/GenBank/DDBJ whole genome shotgun (WGS) entry which is preliminary data.</text>
</comment>
<dbReference type="RefSeq" id="WP_407826124.1">
    <property type="nucleotide sequence ID" value="NZ_JBJLSN010000147.1"/>
</dbReference>
<dbReference type="Pfam" id="PF00239">
    <property type="entry name" value="Resolvase"/>
    <property type="match status" value="1"/>
</dbReference>
<reference evidence="7 8" key="1">
    <citation type="submission" date="2024-11" db="EMBL/GenBank/DDBJ databases">
        <title>Draft genome sequences of two bacteria associated to sugarcane roots in Colombia.</title>
        <authorList>
            <person name="Pardo-Diaz S."/>
            <person name="Masmela-Mendoza J."/>
            <person name="Delgadillo-Duran P."/>
            <person name="Bautista E.J."/>
            <person name="Rojas-Tapias D.F."/>
        </authorList>
    </citation>
    <scope>NUCLEOTIDE SEQUENCE [LARGE SCALE GENOMIC DNA]</scope>
    <source>
        <strain evidence="7 8">Ap18</strain>
    </source>
</reference>
<feature type="active site" description="O-(5'-phospho-DNA)-serine intermediate" evidence="4">
    <location>
        <position position="13"/>
    </location>
</feature>
<dbReference type="InterPro" id="IPR006118">
    <property type="entry name" value="Recombinase_CS"/>
</dbReference>
<evidence type="ECO:0000256" key="2">
    <source>
        <dbReference type="ARBA" id="ARBA00023125"/>
    </source>
</evidence>
<feature type="domain" description="Recombinase" evidence="6">
    <location>
        <begin position="161"/>
        <end position="307"/>
    </location>
</feature>
<feature type="non-terminal residue" evidence="7">
    <location>
        <position position="549"/>
    </location>
</feature>
<dbReference type="PANTHER" id="PTHR30461">
    <property type="entry name" value="DNA-INVERTASE FROM LAMBDOID PROPHAGE"/>
    <property type="match status" value="1"/>
</dbReference>
<name>A0ABW8VIG5_9PROT</name>
<dbReference type="PANTHER" id="PTHR30461:SF23">
    <property type="entry name" value="DNA RECOMBINASE-RELATED"/>
    <property type="match status" value="1"/>
</dbReference>
<keyword evidence="1" id="KW-0229">DNA integration</keyword>
<dbReference type="InterPro" id="IPR038109">
    <property type="entry name" value="DNA_bind_recomb_sf"/>
</dbReference>
<dbReference type="EMBL" id="JBJLSN010000147">
    <property type="protein sequence ID" value="MFL7906118.1"/>
    <property type="molecule type" value="Genomic_DNA"/>
</dbReference>
<dbReference type="PROSITE" id="PS51736">
    <property type="entry name" value="RECOMBINASES_3"/>
    <property type="match status" value="1"/>
</dbReference>
<keyword evidence="3" id="KW-0233">DNA recombination</keyword>
<feature type="domain" description="Resolvase/invertase-type recombinase catalytic" evidence="5">
    <location>
        <begin position="5"/>
        <end position="152"/>
    </location>
</feature>
<evidence type="ECO:0000313" key="8">
    <source>
        <dbReference type="Proteomes" id="UP001628281"/>
    </source>
</evidence>
<proteinExistence type="predicted"/>
<keyword evidence="8" id="KW-1185">Reference proteome</keyword>
<dbReference type="InterPro" id="IPR025827">
    <property type="entry name" value="Zn_ribbon_recom_dom"/>
</dbReference>
<dbReference type="Proteomes" id="UP001628281">
    <property type="component" value="Unassembled WGS sequence"/>
</dbReference>
<dbReference type="InterPro" id="IPR006119">
    <property type="entry name" value="Resolv_N"/>
</dbReference>
<evidence type="ECO:0000256" key="1">
    <source>
        <dbReference type="ARBA" id="ARBA00022908"/>
    </source>
</evidence>
<keyword evidence="2" id="KW-0238">DNA-binding</keyword>
<dbReference type="PROSITE" id="PS51737">
    <property type="entry name" value="RECOMBINASE_DNA_BIND"/>
    <property type="match status" value="1"/>
</dbReference>
<evidence type="ECO:0000256" key="3">
    <source>
        <dbReference type="ARBA" id="ARBA00023172"/>
    </source>
</evidence>
<gene>
    <name evidence="7" type="ORF">ACJ41P_33750</name>
</gene>
<dbReference type="Gene3D" id="3.90.1750.20">
    <property type="entry name" value="Putative Large Serine Recombinase, Chain B, Domain 2"/>
    <property type="match status" value="1"/>
</dbReference>
<dbReference type="InterPro" id="IPR011109">
    <property type="entry name" value="DNA_bind_recombinase_dom"/>
</dbReference>
<organism evidence="7 8">
    <name type="scientific">Azospirillum argentinense</name>
    <dbReference type="NCBI Taxonomy" id="2970906"/>
    <lineage>
        <taxon>Bacteria</taxon>
        <taxon>Pseudomonadati</taxon>
        <taxon>Pseudomonadota</taxon>
        <taxon>Alphaproteobacteria</taxon>
        <taxon>Rhodospirillales</taxon>
        <taxon>Azospirillaceae</taxon>
        <taxon>Azospirillum</taxon>
    </lineage>
</organism>
<dbReference type="SUPFAM" id="SSF53041">
    <property type="entry name" value="Resolvase-like"/>
    <property type="match status" value="1"/>
</dbReference>
<dbReference type="CDD" id="cd00338">
    <property type="entry name" value="Ser_Recombinase"/>
    <property type="match status" value="1"/>
</dbReference>
<dbReference type="PROSITE" id="PS00397">
    <property type="entry name" value="RECOMBINASES_1"/>
    <property type="match status" value="1"/>
</dbReference>
<dbReference type="Pfam" id="PF07508">
    <property type="entry name" value="Recombinase"/>
    <property type="match status" value="1"/>
</dbReference>
<accession>A0ABW8VIG5</accession>
<evidence type="ECO:0000259" key="5">
    <source>
        <dbReference type="PROSITE" id="PS51736"/>
    </source>
</evidence>
<dbReference type="SMART" id="SM00857">
    <property type="entry name" value="Resolvase"/>
    <property type="match status" value="1"/>
</dbReference>
<evidence type="ECO:0000313" key="7">
    <source>
        <dbReference type="EMBL" id="MFL7906118.1"/>
    </source>
</evidence>